<proteinExistence type="predicted"/>
<keyword evidence="2" id="KW-1185">Reference proteome</keyword>
<gene>
    <name evidence="1" type="ORF">KIN20_019140</name>
</gene>
<comment type="caution">
    <text evidence="1">The sequence shown here is derived from an EMBL/GenBank/DDBJ whole genome shotgun (WGS) entry which is preliminary data.</text>
</comment>
<sequence length="138" mass="15622">MNKHMLKISRIESEGRCLQASTLQNLTIRALLNLTKQACVISNPNQFTRLQKEEKDPRRKLSHVDSVILDVIDVRAIILRVTGPLPEGNRYHGKIGNLRIVLAIVIKDKHVMNILHMKRVSRCAQATEQDNQLIAAKG</sequence>
<protein>
    <submittedName>
        <fullName evidence="1">Uncharacterized protein</fullName>
    </submittedName>
</protein>
<dbReference type="Proteomes" id="UP001196413">
    <property type="component" value="Unassembled WGS sequence"/>
</dbReference>
<reference evidence="1" key="1">
    <citation type="submission" date="2021-06" db="EMBL/GenBank/DDBJ databases">
        <title>Parelaphostrongylus tenuis whole genome reference sequence.</title>
        <authorList>
            <person name="Garwood T.J."/>
            <person name="Larsen P.A."/>
            <person name="Fountain-Jones N.M."/>
            <person name="Garbe J.R."/>
            <person name="Macchietto M.G."/>
            <person name="Kania S.A."/>
            <person name="Gerhold R.W."/>
            <person name="Richards J.E."/>
            <person name="Wolf T.M."/>
        </authorList>
    </citation>
    <scope>NUCLEOTIDE SEQUENCE</scope>
    <source>
        <strain evidence="1">MNPRO001-30</strain>
        <tissue evidence="1">Meninges</tissue>
    </source>
</reference>
<dbReference type="EMBL" id="JAHQIW010003819">
    <property type="protein sequence ID" value="KAJ1360218.1"/>
    <property type="molecule type" value="Genomic_DNA"/>
</dbReference>
<accession>A0AAD5MP02</accession>
<dbReference type="AlphaFoldDB" id="A0AAD5MP02"/>
<organism evidence="1 2">
    <name type="scientific">Parelaphostrongylus tenuis</name>
    <name type="common">Meningeal worm</name>
    <dbReference type="NCBI Taxonomy" id="148309"/>
    <lineage>
        <taxon>Eukaryota</taxon>
        <taxon>Metazoa</taxon>
        <taxon>Ecdysozoa</taxon>
        <taxon>Nematoda</taxon>
        <taxon>Chromadorea</taxon>
        <taxon>Rhabditida</taxon>
        <taxon>Rhabditina</taxon>
        <taxon>Rhabditomorpha</taxon>
        <taxon>Strongyloidea</taxon>
        <taxon>Metastrongylidae</taxon>
        <taxon>Parelaphostrongylus</taxon>
    </lineage>
</organism>
<evidence type="ECO:0000313" key="2">
    <source>
        <dbReference type="Proteomes" id="UP001196413"/>
    </source>
</evidence>
<evidence type="ECO:0000313" key="1">
    <source>
        <dbReference type="EMBL" id="KAJ1360218.1"/>
    </source>
</evidence>
<name>A0AAD5MP02_PARTN</name>